<dbReference type="NCBIfam" id="TIGR00027">
    <property type="entry name" value="mthyl_TIGR00027"/>
    <property type="match status" value="1"/>
</dbReference>
<evidence type="ECO:0000313" key="7">
    <source>
        <dbReference type="EMBL" id="SEH50155.1"/>
    </source>
</evidence>
<dbReference type="InterPro" id="IPR011610">
    <property type="entry name" value="SAM_mthyl_Trfase_ML2640-like"/>
</dbReference>
<evidence type="ECO:0000256" key="1">
    <source>
        <dbReference type="ARBA" id="ARBA00003907"/>
    </source>
</evidence>
<accession>A0A1H6IN69</accession>
<comment type="similarity">
    <text evidence="2 6">Belongs to the UPF0677 family.</text>
</comment>
<proteinExistence type="inferred from homology"/>
<dbReference type="RefSeq" id="WP_083405911.1">
    <property type="nucleotide sequence ID" value="NZ_LT629971.1"/>
</dbReference>
<protein>
    <recommendedName>
        <fullName evidence="6">S-adenosyl-L-methionine-dependent methyltransferase</fullName>
        <ecNumber evidence="6">2.1.1.-</ecNumber>
    </recommendedName>
</protein>
<dbReference type="InterPro" id="IPR029063">
    <property type="entry name" value="SAM-dependent_MTases_sf"/>
</dbReference>
<name>A0A1H6IN69_MYCRU</name>
<evidence type="ECO:0000256" key="2">
    <source>
        <dbReference type="ARBA" id="ARBA00008138"/>
    </source>
</evidence>
<evidence type="ECO:0000313" key="8">
    <source>
        <dbReference type="Proteomes" id="UP000182915"/>
    </source>
</evidence>
<dbReference type="Gene3D" id="3.40.50.150">
    <property type="entry name" value="Vaccinia Virus protein VP39"/>
    <property type="match status" value="1"/>
</dbReference>
<dbReference type="EC" id="2.1.1.-" evidence="6"/>
<keyword evidence="3 6" id="KW-0489">Methyltransferase</keyword>
<keyword evidence="5 6" id="KW-0949">S-adenosyl-L-methionine</keyword>
<evidence type="ECO:0000256" key="5">
    <source>
        <dbReference type="ARBA" id="ARBA00022691"/>
    </source>
</evidence>
<evidence type="ECO:0000256" key="3">
    <source>
        <dbReference type="ARBA" id="ARBA00022603"/>
    </source>
</evidence>
<dbReference type="GO" id="GO:0008168">
    <property type="term" value="F:methyltransferase activity"/>
    <property type="evidence" value="ECO:0007669"/>
    <property type="project" value="UniProtKB-UniRule"/>
</dbReference>
<comment type="function">
    <text evidence="1 6">Exhibits S-adenosyl-L-methionine-dependent methyltransferase activity.</text>
</comment>
<organism evidence="7 8">
    <name type="scientific">Mycolicibacterium rutilum</name>
    <name type="common">Mycobacterium rutilum</name>
    <dbReference type="NCBI Taxonomy" id="370526"/>
    <lineage>
        <taxon>Bacteria</taxon>
        <taxon>Bacillati</taxon>
        <taxon>Actinomycetota</taxon>
        <taxon>Actinomycetes</taxon>
        <taxon>Mycobacteriales</taxon>
        <taxon>Mycobacteriaceae</taxon>
        <taxon>Mycolicibacterium</taxon>
    </lineage>
</organism>
<gene>
    <name evidence="7" type="ORF">SAMN04489835_0602</name>
</gene>
<evidence type="ECO:0000256" key="4">
    <source>
        <dbReference type="ARBA" id="ARBA00022679"/>
    </source>
</evidence>
<dbReference type="GO" id="GO:0032259">
    <property type="term" value="P:methylation"/>
    <property type="evidence" value="ECO:0007669"/>
    <property type="project" value="UniProtKB-KW"/>
</dbReference>
<sequence length="299" mass="33085">MTRTDGDTWDITESVGATALGVAWSRAQEKDTECPLFIDPFAQLFIDAALERGWRLPPAHMLDRIRAIGGYAASRTKWFDEFFVAAGANGIDQVVILAAGLDARAWRLPWVDGTVVYEIDQPRVLGFKAETLRKNDVSPATTYMPVPIDLRDDWPRALRDAGFDPTEPTAWAAEGLLPYLPAAGQDLLFERISDLSARGSRIAVEAFGADFFDPEYLASRREKLRASQQDGDADDSAFDVADMWFIEDRTEVADWLAEHGWDVAAVEAADLMGRYGRCAAGEVDDATPRTVFVEGQRSC</sequence>
<keyword evidence="4 7" id="KW-0808">Transferase</keyword>
<dbReference type="Pfam" id="PF04072">
    <property type="entry name" value="LCM"/>
    <property type="match status" value="1"/>
</dbReference>
<keyword evidence="8" id="KW-1185">Reference proteome</keyword>
<dbReference type="OrthoDB" id="9806164at2"/>
<dbReference type="PANTHER" id="PTHR43619:SF2">
    <property type="entry name" value="S-ADENOSYL-L-METHIONINE-DEPENDENT METHYLTRANSFERASES SUPERFAMILY PROTEIN"/>
    <property type="match status" value="1"/>
</dbReference>
<dbReference type="AlphaFoldDB" id="A0A1H6IN69"/>
<dbReference type="EMBL" id="LT629971">
    <property type="protein sequence ID" value="SEH50155.1"/>
    <property type="molecule type" value="Genomic_DNA"/>
</dbReference>
<reference evidence="8" key="1">
    <citation type="submission" date="2016-10" db="EMBL/GenBank/DDBJ databases">
        <authorList>
            <person name="Varghese N."/>
            <person name="Submissions S."/>
        </authorList>
    </citation>
    <scope>NUCLEOTIDE SEQUENCE [LARGE SCALE GENOMIC DNA]</scope>
    <source>
        <strain evidence="8">DSM 45405</strain>
    </source>
</reference>
<dbReference type="PANTHER" id="PTHR43619">
    <property type="entry name" value="S-ADENOSYL-L-METHIONINE-DEPENDENT METHYLTRANSFERASE YKTD-RELATED"/>
    <property type="match status" value="1"/>
</dbReference>
<dbReference type="InterPro" id="IPR007213">
    <property type="entry name" value="Ppm1/Ppm2/Tcmp"/>
</dbReference>
<evidence type="ECO:0000256" key="6">
    <source>
        <dbReference type="RuleBase" id="RU362030"/>
    </source>
</evidence>
<dbReference type="SUPFAM" id="SSF53335">
    <property type="entry name" value="S-adenosyl-L-methionine-dependent methyltransferases"/>
    <property type="match status" value="1"/>
</dbReference>
<dbReference type="Proteomes" id="UP000182915">
    <property type="component" value="Chromosome I"/>
</dbReference>
<dbReference type="STRING" id="370526.SAMN04489835_0602"/>